<evidence type="ECO:0000256" key="3">
    <source>
        <dbReference type="SAM" id="MobiDB-lite"/>
    </source>
</evidence>
<dbReference type="AlphaFoldDB" id="A0A7S1BQ66"/>
<accession>A0A7S1BQ66</accession>
<feature type="domain" description="AMP-dependent synthetase/ligase" evidence="4">
    <location>
        <begin position="95"/>
        <end position="506"/>
    </location>
</feature>
<dbReference type="InterPro" id="IPR020845">
    <property type="entry name" value="AMP-binding_CS"/>
</dbReference>
<evidence type="ECO:0000256" key="1">
    <source>
        <dbReference type="ARBA" id="ARBA00022741"/>
    </source>
</evidence>
<evidence type="ECO:0000256" key="2">
    <source>
        <dbReference type="ARBA" id="ARBA00022840"/>
    </source>
</evidence>
<dbReference type="SUPFAM" id="SSF56801">
    <property type="entry name" value="Acetyl-CoA synthetase-like"/>
    <property type="match status" value="1"/>
</dbReference>
<keyword evidence="1" id="KW-0547">Nucleotide-binding</keyword>
<dbReference type="PANTHER" id="PTHR43272:SF33">
    <property type="entry name" value="AMP-BINDING DOMAIN-CONTAINING PROTEIN-RELATED"/>
    <property type="match status" value="1"/>
</dbReference>
<dbReference type="Pfam" id="PF23562">
    <property type="entry name" value="AMP-binding_C_3"/>
    <property type="match status" value="1"/>
</dbReference>
<dbReference type="InterPro" id="IPR000873">
    <property type="entry name" value="AMP-dep_synth/lig_dom"/>
</dbReference>
<proteinExistence type="predicted"/>
<reference evidence="5" key="1">
    <citation type="submission" date="2021-01" db="EMBL/GenBank/DDBJ databases">
        <authorList>
            <person name="Corre E."/>
            <person name="Pelletier E."/>
            <person name="Niang G."/>
            <person name="Scheremetjew M."/>
            <person name="Finn R."/>
            <person name="Kale V."/>
            <person name="Holt S."/>
            <person name="Cochrane G."/>
            <person name="Meng A."/>
            <person name="Brown T."/>
            <person name="Cohen L."/>
        </authorList>
    </citation>
    <scope>NUCLEOTIDE SEQUENCE</scope>
    <source>
        <strain evidence="5">308</strain>
    </source>
</reference>
<keyword evidence="2" id="KW-0067">ATP-binding</keyword>
<dbReference type="InterPro" id="IPR042099">
    <property type="entry name" value="ANL_N_sf"/>
</dbReference>
<dbReference type="Pfam" id="PF00501">
    <property type="entry name" value="AMP-binding"/>
    <property type="match status" value="1"/>
</dbReference>
<dbReference type="GO" id="GO:0005524">
    <property type="term" value="F:ATP binding"/>
    <property type="evidence" value="ECO:0007669"/>
    <property type="project" value="UniProtKB-KW"/>
</dbReference>
<dbReference type="Gene3D" id="3.40.50.12780">
    <property type="entry name" value="N-terminal domain of ligase-like"/>
    <property type="match status" value="1"/>
</dbReference>
<dbReference type="GO" id="GO:0004467">
    <property type="term" value="F:long-chain fatty acid-CoA ligase activity"/>
    <property type="evidence" value="ECO:0007669"/>
    <property type="project" value="TreeGrafter"/>
</dbReference>
<feature type="region of interest" description="Disordered" evidence="3">
    <location>
        <begin position="18"/>
        <end position="57"/>
    </location>
</feature>
<dbReference type="GO" id="GO:0016020">
    <property type="term" value="C:membrane"/>
    <property type="evidence" value="ECO:0007669"/>
    <property type="project" value="TreeGrafter"/>
</dbReference>
<gene>
    <name evidence="5" type="ORF">CHYS00102_LOCUS20719</name>
</gene>
<organism evidence="5">
    <name type="scientific">Corethron hystrix</name>
    <dbReference type="NCBI Taxonomy" id="216773"/>
    <lineage>
        <taxon>Eukaryota</taxon>
        <taxon>Sar</taxon>
        <taxon>Stramenopiles</taxon>
        <taxon>Ochrophyta</taxon>
        <taxon>Bacillariophyta</taxon>
        <taxon>Coscinodiscophyceae</taxon>
        <taxon>Corethrophycidae</taxon>
        <taxon>Corethrales</taxon>
        <taxon>Corethraceae</taxon>
        <taxon>Corethron</taxon>
    </lineage>
</organism>
<name>A0A7S1BQ66_9STRA</name>
<protein>
    <recommendedName>
        <fullName evidence="4">AMP-dependent synthetase/ligase domain-containing protein</fullName>
    </recommendedName>
</protein>
<dbReference type="PANTHER" id="PTHR43272">
    <property type="entry name" value="LONG-CHAIN-FATTY-ACID--COA LIGASE"/>
    <property type="match status" value="1"/>
</dbReference>
<sequence>MILQPCLSTSRTAASSLLRRTSRHLPSVSSCSTSNNASHRRSLSSVPTASGNVEPGSAEHLDGRGLLQFDTLHELQSRAALTWPNNPLFGTHITNEKGGEEYEWMTYREFDEHVDAAIGVLSDLGITEGSTVGIISNNRWEWVATTSAAHNLKAAVVPMYEAQLASDWTYILNDASCSVVLCANQEIFDRVQRDVVPNVPSLKAVLAYDAKDEGAEYAFQTRMQEAAAAGASSASTLLSPSPDDLASLIYTSGTTGKPKGVELTHSNHVTNLAGVRCMVSDPTDFVRTTDRSLSFLPWAHSYGQTCELWMLMAHGSSLGVCRGVPSILEDLQLVKPTMLFSVPTLFKRIYDGVNNMMENTNPIRRGLMKTALGLGEAHRLAEAGEGPALGPIQNFKYNALDKIVLSKIRDRFGGNLRLGFVAGAACPTEIVTFLDDVGIQVCEGYGLTETSPIITICSPERRKYGSVGQPIGGVHVLIMGENGEVLPPGKEGEVCCYGPNVMVGYHGKPAETDEVISLAPDGISRLFHTGDMGKMTEDGFLSITGRLKEQYKLENGKYIVPTPIEEAIGMSRFVQQVILTGANRPYNVVLLVPDWAAVRSHLKIEESVDESDLVNDDRVKALIDEEIISNCKKMKKFEVPRKWAFIAPCTAANNMLTPKMSIRRHVVIKTYDDIVSQMYEEAPTVDVGGSFEREMKKKEAAA</sequence>
<dbReference type="EMBL" id="HBFR01028538">
    <property type="protein sequence ID" value="CAD8893510.1"/>
    <property type="molecule type" value="Transcribed_RNA"/>
</dbReference>
<evidence type="ECO:0000313" key="5">
    <source>
        <dbReference type="EMBL" id="CAD8893510.1"/>
    </source>
</evidence>
<dbReference type="PROSITE" id="PS00455">
    <property type="entry name" value="AMP_BINDING"/>
    <property type="match status" value="1"/>
</dbReference>
<feature type="compositionally biased region" description="Low complexity" evidence="3">
    <location>
        <begin position="27"/>
        <end position="37"/>
    </location>
</feature>
<evidence type="ECO:0000259" key="4">
    <source>
        <dbReference type="Pfam" id="PF00501"/>
    </source>
</evidence>